<dbReference type="Gene3D" id="1.10.510.10">
    <property type="entry name" value="Transferase(Phosphotransferase) domain 1"/>
    <property type="match status" value="1"/>
</dbReference>
<organism evidence="2 3">
    <name type="scientific">Phaeomoniella chlamydospora</name>
    <name type="common">Phaeoacremonium chlamydosporum</name>
    <dbReference type="NCBI Taxonomy" id="158046"/>
    <lineage>
        <taxon>Eukaryota</taxon>
        <taxon>Fungi</taxon>
        <taxon>Dikarya</taxon>
        <taxon>Ascomycota</taxon>
        <taxon>Pezizomycotina</taxon>
        <taxon>Eurotiomycetes</taxon>
        <taxon>Chaetothyriomycetidae</taxon>
        <taxon>Phaeomoniellales</taxon>
        <taxon>Phaeomoniellaceae</taxon>
        <taxon>Phaeomoniella</taxon>
    </lineage>
</organism>
<proteinExistence type="predicted"/>
<dbReference type="EMBL" id="LCWF01000251">
    <property type="protein sequence ID" value="KKY13891.1"/>
    <property type="molecule type" value="Genomic_DNA"/>
</dbReference>
<reference evidence="2 3" key="2">
    <citation type="submission" date="2015-05" db="EMBL/GenBank/DDBJ databases">
        <authorList>
            <person name="Morales-Cruz A."/>
            <person name="Amrine K.C."/>
            <person name="Cantu D."/>
        </authorList>
    </citation>
    <scope>NUCLEOTIDE SEQUENCE [LARGE SCALE GENOMIC DNA]</scope>
    <source>
        <strain evidence="2">UCRPC4</strain>
    </source>
</reference>
<gene>
    <name evidence="2" type="ORF">UCRPC4_g06907</name>
</gene>
<dbReference type="SUPFAM" id="SSF56112">
    <property type="entry name" value="Protein kinase-like (PK-like)"/>
    <property type="match status" value="1"/>
</dbReference>
<dbReference type="InterPro" id="IPR011009">
    <property type="entry name" value="Kinase-like_dom_sf"/>
</dbReference>
<dbReference type="Proteomes" id="UP000053317">
    <property type="component" value="Unassembled WGS sequence"/>
</dbReference>
<evidence type="ECO:0000313" key="2">
    <source>
        <dbReference type="EMBL" id="KKY13891.1"/>
    </source>
</evidence>
<evidence type="ECO:0000313" key="3">
    <source>
        <dbReference type="Proteomes" id="UP000053317"/>
    </source>
</evidence>
<evidence type="ECO:0000259" key="1">
    <source>
        <dbReference type="PROSITE" id="PS50011"/>
    </source>
</evidence>
<feature type="domain" description="Protein kinase" evidence="1">
    <location>
        <begin position="11"/>
        <end position="254"/>
    </location>
</feature>
<dbReference type="AlphaFoldDB" id="A0A0G2DUP1"/>
<dbReference type="OrthoDB" id="1668230at2759"/>
<accession>A0A0G2DUP1</accession>
<comment type="caution">
    <text evidence="2">The sequence shown here is derived from an EMBL/GenBank/DDBJ whole genome shotgun (WGS) entry which is preliminary data.</text>
</comment>
<dbReference type="PANTHER" id="PTHR23257">
    <property type="entry name" value="SERINE-THREONINE PROTEIN KINASE"/>
    <property type="match status" value="1"/>
</dbReference>
<protein>
    <recommendedName>
        <fullName evidence="1">Protein kinase domain-containing protein</fullName>
    </recommendedName>
</protein>
<dbReference type="InterPro" id="IPR000719">
    <property type="entry name" value="Prot_kinase_dom"/>
</dbReference>
<dbReference type="GO" id="GO:0004672">
    <property type="term" value="F:protein kinase activity"/>
    <property type="evidence" value="ECO:0007669"/>
    <property type="project" value="InterPro"/>
</dbReference>
<reference evidence="2 3" key="1">
    <citation type="submission" date="2015-05" db="EMBL/GenBank/DDBJ databases">
        <title>Distinctive expansion of gene families associated with plant cell wall degradation and secondary metabolism in the genomes of grapevine trunk pathogens.</title>
        <authorList>
            <person name="Lawrence D.P."/>
            <person name="Travadon R."/>
            <person name="Rolshausen P.E."/>
            <person name="Baumgartner K."/>
        </authorList>
    </citation>
    <scope>NUCLEOTIDE SEQUENCE [LARGE SCALE GENOMIC DNA]</scope>
    <source>
        <strain evidence="2">UCRPC4</strain>
    </source>
</reference>
<keyword evidence="3" id="KW-1185">Reference proteome</keyword>
<sequence>MDSDPLQVSMPTSDALIAAGSTGLIYIIDETRVMKRCVYGDHIDLATERQAYKRLGSHPSIAGYYGATKNGSAIILERGKCLRDIYQQVNADDIPIHEKLRWATEAATGLRYIHGKGIIHADVGCSNLILTQDRHLKFIDFAGSSIDGEEATVCYEWCTYRPSVPTISIQTDIFAYGCTIFEIETGRPPYYEFELRSDRTRHIERLYQEHKFPNLQHLMLGELIRNCWDNKFRSMDEVIQALTELTQKINMTTH</sequence>
<dbReference type="InterPro" id="IPR050167">
    <property type="entry name" value="Ser_Thr_protein_kinase"/>
</dbReference>
<dbReference type="InterPro" id="IPR001245">
    <property type="entry name" value="Ser-Thr/Tyr_kinase_cat_dom"/>
</dbReference>
<dbReference type="Pfam" id="PF07714">
    <property type="entry name" value="PK_Tyr_Ser-Thr"/>
    <property type="match status" value="1"/>
</dbReference>
<name>A0A0G2DUP1_PHACM</name>
<dbReference type="PROSITE" id="PS50011">
    <property type="entry name" value="PROTEIN_KINASE_DOM"/>
    <property type="match status" value="1"/>
</dbReference>
<dbReference type="GO" id="GO:0005524">
    <property type="term" value="F:ATP binding"/>
    <property type="evidence" value="ECO:0007669"/>
    <property type="project" value="InterPro"/>
</dbReference>